<evidence type="ECO:0000313" key="3">
    <source>
        <dbReference type="EMBL" id="RDX84334.1"/>
    </source>
</evidence>
<feature type="region of interest" description="Disordered" evidence="2">
    <location>
        <begin position="20"/>
        <end position="57"/>
    </location>
</feature>
<reference evidence="3" key="1">
    <citation type="submission" date="2018-05" db="EMBL/GenBank/DDBJ databases">
        <title>Draft genome of Mucuna pruriens seed.</title>
        <authorList>
            <person name="Nnadi N.E."/>
            <person name="Vos R."/>
            <person name="Hasami M.H."/>
            <person name="Devisetty U.K."/>
            <person name="Aguiy J.C."/>
        </authorList>
    </citation>
    <scope>NUCLEOTIDE SEQUENCE [LARGE SCALE GENOMIC DNA]</scope>
    <source>
        <strain evidence="3">JCA_2017</strain>
    </source>
</reference>
<gene>
    <name evidence="3" type="ORF">CR513_34631</name>
</gene>
<name>A0A371G198_MUCPR</name>
<proteinExistence type="predicted"/>
<dbReference type="Proteomes" id="UP000257109">
    <property type="component" value="Unassembled WGS sequence"/>
</dbReference>
<dbReference type="OrthoDB" id="1932348at2759"/>
<evidence type="ECO:0008006" key="5">
    <source>
        <dbReference type="Google" id="ProtNLM"/>
    </source>
</evidence>
<dbReference type="AlphaFoldDB" id="A0A371G198"/>
<comment type="caution">
    <text evidence="3">The sequence shown here is derived from an EMBL/GenBank/DDBJ whole genome shotgun (WGS) entry which is preliminary data.</text>
</comment>
<feature type="non-terminal residue" evidence="3">
    <location>
        <position position="1"/>
    </location>
</feature>
<evidence type="ECO:0000256" key="2">
    <source>
        <dbReference type="SAM" id="MobiDB-lite"/>
    </source>
</evidence>
<evidence type="ECO:0000313" key="4">
    <source>
        <dbReference type="Proteomes" id="UP000257109"/>
    </source>
</evidence>
<accession>A0A371G198</accession>
<keyword evidence="1" id="KW-0175">Coiled coil</keyword>
<organism evidence="3 4">
    <name type="scientific">Mucuna pruriens</name>
    <name type="common">Velvet bean</name>
    <name type="synonym">Dolichos pruriens</name>
    <dbReference type="NCBI Taxonomy" id="157652"/>
    <lineage>
        <taxon>Eukaryota</taxon>
        <taxon>Viridiplantae</taxon>
        <taxon>Streptophyta</taxon>
        <taxon>Embryophyta</taxon>
        <taxon>Tracheophyta</taxon>
        <taxon>Spermatophyta</taxon>
        <taxon>Magnoliopsida</taxon>
        <taxon>eudicotyledons</taxon>
        <taxon>Gunneridae</taxon>
        <taxon>Pentapetalae</taxon>
        <taxon>rosids</taxon>
        <taxon>fabids</taxon>
        <taxon>Fabales</taxon>
        <taxon>Fabaceae</taxon>
        <taxon>Papilionoideae</taxon>
        <taxon>50 kb inversion clade</taxon>
        <taxon>NPAAA clade</taxon>
        <taxon>indigoferoid/millettioid clade</taxon>
        <taxon>Phaseoleae</taxon>
        <taxon>Mucuna</taxon>
    </lineage>
</organism>
<sequence length="339" mass="39459">MSKAFKVEESVKKSLKQKVLMKMSSPLSQERFTPYENKKEGPDRRATPKGTPKNSKTKVKLCAMNAISLDTSKKEKEKRKSFFKKKKGLMDTWEDLDYFSSKEEDKEANLCLMLDIALKDEDDKEVIPNGLNNLQMAYQELFSNSLTLSIGYKDLEKKFSKLSKDLKEEKAKDLYKSNALEVNEQLREKVIDLKQSLAKFVNGSGNLKKDYSGKRHKSWYLHSGCSRRMKKERIDKIGKHPFPSIDSFLFVEGLKHNQLSISQLCDSGYDNSLYKINLIDLTNHNVTCLVSINTDQWTWHKKLRYASLRLISKLKRHNLVRGLLNLEYKHIFYVMHARK</sequence>
<dbReference type="EMBL" id="QJKJ01007078">
    <property type="protein sequence ID" value="RDX84334.1"/>
    <property type="molecule type" value="Genomic_DNA"/>
</dbReference>
<feature type="compositionally biased region" description="Basic and acidic residues" evidence="2">
    <location>
        <begin position="36"/>
        <end position="46"/>
    </location>
</feature>
<keyword evidence="4" id="KW-1185">Reference proteome</keyword>
<evidence type="ECO:0000256" key="1">
    <source>
        <dbReference type="SAM" id="Coils"/>
    </source>
</evidence>
<protein>
    <recommendedName>
        <fullName evidence="5">GAG-pre-integrase domain-containing protein</fullName>
    </recommendedName>
</protein>
<feature type="coiled-coil region" evidence="1">
    <location>
        <begin position="152"/>
        <end position="196"/>
    </location>
</feature>